<dbReference type="EMBL" id="PUHZ01000005">
    <property type="protein sequence ID" value="PQO47450.1"/>
    <property type="molecule type" value="Genomic_DNA"/>
</dbReference>
<keyword evidence="2 5" id="KW-0547">Nucleotide-binding</keyword>
<dbReference type="GO" id="GO:0005524">
    <property type="term" value="F:ATP binding"/>
    <property type="evidence" value="ECO:0007669"/>
    <property type="project" value="UniProtKB-UniRule"/>
</dbReference>
<dbReference type="Proteomes" id="UP000237819">
    <property type="component" value="Unassembled WGS sequence"/>
</dbReference>
<dbReference type="Pfam" id="PF00069">
    <property type="entry name" value="Pkinase"/>
    <property type="match status" value="1"/>
</dbReference>
<feature type="transmembrane region" description="Helical" evidence="6">
    <location>
        <begin position="429"/>
        <end position="450"/>
    </location>
</feature>
<dbReference type="EMBL" id="PUIB01000013">
    <property type="protein sequence ID" value="PQO36499.1"/>
    <property type="molecule type" value="Genomic_DNA"/>
</dbReference>
<evidence type="ECO:0000256" key="1">
    <source>
        <dbReference type="ARBA" id="ARBA00022679"/>
    </source>
</evidence>
<dbReference type="PANTHER" id="PTHR43289">
    <property type="entry name" value="MITOGEN-ACTIVATED PROTEIN KINASE KINASE KINASE 20-RELATED"/>
    <property type="match status" value="1"/>
</dbReference>
<feature type="transmembrane region" description="Helical" evidence="6">
    <location>
        <begin position="531"/>
        <end position="554"/>
    </location>
</feature>
<dbReference type="PROSITE" id="PS00107">
    <property type="entry name" value="PROTEIN_KINASE_ATP"/>
    <property type="match status" value="1"/>
</dbReference>
<dbReference type="SUPFAM" id="SSF56112">
    <property type="entry name" value="Protein kinase-like (PK-like)"/>
    <property type="match status" value="1"/>
</dbReference>
<dbReference type="PROSITE" id="PS50011">
    <property type="entry name" value="PROTEIN_KINASE_DOM"/>
    <property type="match status" value="1"/>
</dbReference>
<accession>A0A2S8FWF4</accession>
<keyword evidence="6" id="KW-1133">Transmembrane helix</keyword>
<keyword evidence="6" id="KW-0812">Transmembrane</keyword>
<evidence type="ECO:0000313" key="10">
    <source>
        <dbReference type="Proteomes" id="UP000237819"/>
    </source>
</evidence>
<dbReference type="RefSeq" id="WP_105334338.1">
    <property type="nucleotide sequence ID" value="NZ_PUHZ01000005.1"/>
</dbReference>
<keyword evidence="1" id="KW-0808">Transferase</keyword>
<keyword evidence="6" id="KW-0472">Membrane</keyword>
<evidence type="ECO:0000256" key="2">
    <source>
        <dbReference type="ARBA" id="ARBA00022741"/>
    </source>
</evidence>
<comment type="caution">
    <text evidence="8">The sequence shown here is derived from an EMBL/GenBank/DDBJ whole genome shotgun (WGS) entry which is preliminary data.</text>
</comment>
<dbReference type="Gene3D" id="1.10.510.10">
    <property type="entry name" value="Transferase(Phosphotransferase) domain 1"/>
    <property type="match status" value="1"/>
</dbReference>
<feature type="domain" description="Protein kinase" evidence="7">
    <location>
        <begin position="132"/>
        <end position="398"/>
    </location>
</feature>
<reference evidence="10 11" key="1">
    <citation type="submission" date="2018-02" db="EMBL/GenBank/DDBJ databases">
        <title>Comparative genomes isolates from brazilian mangrove.</title>
        <authorList>
            <person name="Araujo J.E."/>
            <person name="Taketani R.G."/>
            <person name="Silva M.C.P."/>
            <person name="Loureco M.V."/>
            <person name="Andreote F.D."/>
        </authorList>
    </citation>
    <scope>NUCLEOTIDE SEQUENCE [LARGE SCALE GENOMIC DNA]</scope>
    <source>
        <strain evidence="8 11">NAP PRIS-MGV</strain>
        <strain evidence="9 10">Nap-Phe MGV</strain>
    </source>
</reference>
<dbReference type="InterPro" id="IPR011009">
    <property type="entry name" value="Kinase-like_dom_sf"/>
</dbReference>
<proteinExistence type="predicted"/>
<sequence>MHAGHNDDSQSPSRLIDRLCQDQSRRWRDGEEPQVEEYLKQYPELADSEEDLFDLVYNELQLRRNLLDVPTELSEFAVRFPQFSQRLQRQLLLHEAIQSLKDSSRATRDTLTYTAPSPTMLGLAPGQQLGRYQVRRLIGAGGFGVVYLATDLQLNRDVALKIPRVDDLSDEQQRRFLQEAELAASLEHPYLVTVYDAGQIDDVSYIASAYCPGQNLAQYLQDIGGACDISTAVETAILIAEAIGYAHQRGIVHRDLKPSNVMLTDKPCGSLPFTPQTTDFGLAKLGEQRLRDTSSSMIMGTPLYMAPEQYQSRGTTGPPTDIYAIGVMLYEMLTGKPPHDGRNYLEVGNAALRGEVENPRRLNRQISADLAAIILHCLERAPQHRYQSCGDLARDLRLALESRRVSIRQPSTWERFVLWANERQRIYDAGAVACWLAVCMGIWIAAAHAGVATLLPETVNQPETNLPLEWLAAAGMIVTTVLPLWGAGLFILRDRAWAIYVGVVWAAIPVVITFASAIGRPLLHRTVYEDNVLAGFLINSMIFVVHLMLLLMLLNAARVSRRERRLNREFAP</sequence>
<evidence type="ECO:0000259" key="7">
    <source>
        <dbReference type="PROSITE" id="PS50011"/>
    </source>
</evidence>
<protein>
    <recommendedName>
        <fullName evidence="7">Protein kinase domain-containing protein</fullName>
    </recommendedName>
</protein>
<name>A0A2S8FWF4_9BACT</name>
<dbReference type="GO" id="GO:0004674">
    <property type="term" value="F:protein serine/threonine kinase activity"/>
    <property type="evidence" value="ECO:0007669"/>
    <property type="project" value="TreeGrafter"/>
</dbReference>
<evidence type="ECO:0000313" key="8">
    <source>
        <dbReference type="EMBL" id="PQO36499.1"/>
    </source>
</evidence>
<dbReference type="InterPro" id="IPR000719">
    <property type="entry name" value="Prot_kinase_dom"/>
</dbReference>
<dbReference type="CDD" id="cd14014">
    <property type="entry name" value="STKc_PknB_like"/>
    <property type="match status" value="1"/>
</dbReference>
<dbReference type="InterPro" id="IPR017441">
    <property type="entry name" value="Protein_kinase_ATP_BS"/>
</dbReference>
<organism evidence="8 11">
    <name type="scientific">Blastopirellula marina</name>
    <dbReference type="NCBI Taxonomy" id="124"/>
    <lineage>
        <taxon>Bacteria</taxon>
        <taxon>Pseudomonadati</taxon>
        <taxon>Planctomycetota</taxon>
        <taxon>Planctomycetia</taxon>
        <taxon>Pirellulales</taxon>
        <taxon>Pirellulaceae</taxon>
        <taxon>Blastopirellula</taxon>
    </lineage>
</organism>
<evidence type="ECO:0000313" key="11">
    <source>
        <dbReference type="Proteomes" id="UP000239388"/>
    </source>
</evidence>
<evidence type="ECO:0000256" key="6">
    <source>
        <dbReference type="SAM" id="Phobius"/>
    </source>
</evidence>
<feature type="transmembrane region" description="Helical" evidence="6">
    <location>
        <begin position="470"/>
        <end position="492"/>
    </location>
</feature>
<keyword evidence="4 5" id="KW-0067">ATP-binding</keyword>
<feature type="binding site" evidence="5">
    <location>
        <position position="161"/>
    </location>
    <ligand>
        <name>ATP</name>
        <dbReference type="ChEBI" id="CHEBI:30616"/>
    </ligand>
</feature>
<dbReference type="PANTHER" id="PTHR43289:SF34">
    <property type="entry name" value="SERINE_THREONINE-PROTEIN KINASE YBDM-RELATED"/>
    <property type="match status" value="1"/>
</dbReference>
<dbReference type="SMART" id="SM00220">
    <property type="entry name" value="S_TKc"/>
    <property type="match status" value="1"/>
</dbReference>
<dbReference type="PROSITE" id="PS00108">
    <property type="entry name" value="PROTEIN_KINASE_ST"/>
    <property type="match status" value="1"/>
</dbReference>
<evidence type="ECO:0000313" key="9">
    <source>
        <dbReference type="EMBL" id="PQO47450.1"/>
    </source>
</evidence>
<dbReference type="OrthoDB" id="6111975at2"/>
<gene>
    <name evidence="9" type="ORF">C5Y93_05245</name>
    <name evidence="8" type="ORF">C5Y98_12430</name>
</gene>
<dbReference type="InterPro" id="IPR008271">
    <property type="entry name" value="Ser/Thr_kinase_AS"/>
</dbReference>
<feature type="transmembrane region" description="Helical" evidence="6">
    <location>
        <begin position="499"/>
        <end position="519"/>
    </location>
</feature>
<evidence type="ECO:0000256" key="3">
    <source>
        <dbReference type="ARBA" id="ARBA00022777"/>
    </source>
</evidence>
<keyword evidence="3" id="KW-0418">Kinase</keyword>
<dbReference type="AlphaFoldDB" id="A0A2S8FWF4"/>
<dbReference type="Proteomes" id="UP000239388">
    <property type="component" value="Unassembled WGS sequence"/>
</dbReference>
<dbReference type="Gene3D" id="3.30.200.20">
    <property type="entry name" value="Phosphorylase Kinase, domain 1"/>
    <property type="match status" value="1"/>
</dbReference>
<evidence type="ECO:0000256" key="5">
    <source>
        <dbReference type="PROSITE-ProRule" id="PRU10141"/>
    </source>
</evidence>
<evidence type="ECO:0000256" key="4">
    <source>
        <dbReference type="ARBA" id="ARBA00022840"/>
    </source>
</evidence>